<evidence type="ECO:0000313" key="11">
    <source>
        <dbReference type="EnsemblPlants" id="Pp3c21_12020V3.1"/>
    </source>
</evidence>
<dbReference type="CDD" id="cd00171">
    <property type="entry name" value="Sec7"/>
    <property type="match status" value="1"/>
</dbReference>
<dbReference type="Gene3D" id="1.25.10.10">
    <property type="entry name" value="Leucine-rich Repeat Variant"/>
    <property type="match status" value="1"/>
</dbReference>
<dbReference type="InterPro" id="IPR016024">
    <property type="entry name" value="ARM-type_fold"/>
</dbReference>
<evidence type="ECO:0000313" key="12">
    <source>
        <dbReference type="Proteomes" id="UP000006727"/>
    </source>
</evidence>
<comment type="subcellular location">
    <subcellularLocation>
        <location evidence="2">Cytoplasm</location>
        <location evidence="2">Cytosol</location>
    </subcellularLocation>
    <subcellularLocation>
        <location evidence="1">Membrane</location>
        <topology evidence="1">Peripheral membrane protein</topology>
        <orientation evidence="1">Cytoplasmic side</orientation>
    </subcellularLocation>
</comment>
<dbReference type="InterPro" id="IPR000904">
    <property type="entry name" value="Sec7_dom"/>
</dbReference>
<evidence type="ECO:0000313" key="10">
    <source>
        <dbReference type="EMBL" id="PNR31953.1"/>
    </source>
</evidence>
<reference evidence="10 12" key="2">
    <citation type="journal article" date="2018" name="Plant J.">
        <title>The Physcomitrella patens chromosome-scale assembly reveals moss genome structure and evolution.</title>
        <authorList>
            <person name="Lang D."/>
            <person name="Ullrich K.K."/>
            <person name="Murat F."/>
            <person name="Fuchs J."/>
            <person name="Jenkins J."/>
            <person name="Haas F.B."/>
            <person name="Piednoel M."/>
            <person name="Gundlach H."/>
            <person name="Van Bel M."/>
            <person name="Meyberg R."/>
            <person name="Vives C."/>
            <person name="Morata J."/>
            <person name="Symeonidi A."/>
            <person name="Hiss M."/>
            <person name="Muchero W."/>
            <person name="Kamisugi Y."/>
            <person name="Saleh O."/>
            <person name="Blanc G."/>
            <person name="Decker E.L."/>
            <person name="van Gessel N."/>
            <person name="Grimwood J."/>
            <person name="Hayes R.D."/>
            <person name="Graham S.W."/>
            <person name="Gunter L.E."/>
            <person name="McDaniel S.F."/>
            <person name="Hoernstein S.N.W."/>
            <person name="Larsson A."/>
            <person name="Li F.W."/>
            <person name="Perroud P.F."/>
            <person name="Phillips J."/>
            <person name="Ranjan P."/>
            <person name="Rokshar D.S."/>
            <person name="Rothfels C.J."/>
            <person name="Schneider L."/>
            <person name="Shu S."/>
            <person name="Stevenson D.W."/>
            <person name="Thummler F."/>
            <person name="Tillich M."/>
            <person name="Villarreal Aguilar J.C."/>
            <person name="Widiez T."/>
            <person name="Wong G.K."/>
            <person name="Wymore A."/>
            <person name="Zhang Y."/>
            <person name="Zimmer A.D."/>
            <person name="Quatrano R.S."/>
            <person name="Mayer K.F.X."/>
            <person name="Goodstein D."/>
            <person name="Casacuberta J.M."/>
            <person name="Vandepoele K."/>
            <person name="Reski R."/>
            <person name="Cuming A.C."/>
            <person name="Tuskan G.A."/>
            <person name="Maumus F."/>
            <person name="Salse J."/>
            <person name="Schmutz J."/>
            <person name="Rensing S.A."/>
        </authorList>
    </citation>
    <scope>NUCLEOTIDE SEQUENCE [LARGE SCALE GENOMIC DNA]</scope>
    <source>
        <strain evidence="11 12">cv. Gransden 2004</strain>
    </source>
</reference>
<dbReference type="GO" id="GO:0016020">
    <property type="term" value="C:membrane"/>
    <property type="evidence" value="ECO:0007669"/>
    <property type="project" value="UniProtKB-SubCell"/>
</dbReference>
<dbReference type="InterPro" id="IPR046455">
    <property type="entry name" value="Sec7/BIG1-like_C"/>
</dbReference>
<organism evidence="10">
    <name type="scientific">Physcomitrium patens</name>
    <name type="common">Spreading-leaved earth moss</name>
    <name type="synonym">Physcomitrella patens</name>
    <dbReference type="NCBI Taxonomy" id="3218"/>
    <lineage>
        <taxon>Eukaryota</taxon>
        <taxon>Viridiplantae</taxon>
        <taxon>Streptophyta</taxon>
        <taxon>Embryophyta</taxon>
        <taxon>Bryophyta</taxon>
        <taxon>Bryophytina</taxon>
        <taxon>Bryopsida</taxon>
        <taxon>Funariidae</taxon>
        <taxon>Funariales</taxon>
        <taxon>Funariaceae</taxon>
        <taxon>Physcomitrium</taxon>
    </lineage>
</organism>
<feature type="region of interest" description="Disordered" evidence="8">
    <location>
        <begin position="1463"/>
        <end position="1516"/>
    </location>
</feature>
<dbReference type="PANTHER" id="PTHR10663:SF312">
    <property type="entry name" value="BREFELDIN A-INHIBITED GUANINE NUCLEOTIDE-EXCHANGE PROTEIN 5"/>
    <property type="match status" value="1"/>
</dbReference>
<dbReference type="GO" id="GO:0005829">
    <property type="term" value="C:cytosol"/>
    <property type="evidence" value="ECO:0007669"/>
    <property type="project" value="UniProtKB-SubCell"/>
</dbReference>
<dbReference type="InterPro" id="IPR015403">
    <property type="entry name" value="Mon2/Sec7/BIG1-like_HDS"/>
</dbReference>
<dbReference type="Pfam" id="PF16213">
    <property type="entry name" value="DCB"/>
    <property type="match status" value="1"/>
</dbReference>
<feature type="region of interest" description="Disordered" evidence="8">
    <location>
        <begin position="312"/>
        <end position="339"/>
    </location>
</feature>
<evidence type="ECO:0000256" key="7">
    <source>
        <dbReference type="ARBA" id="ARBA00023136"/>
    </source>
</evidence>
<dbReference type="InterPro" id="IPR032691">
    <property type="entry name" value="Mon2/Sec7/BIG1-like_HUS"/>
</dbReference>
<dbReference type="PaxDb" id="3218-PP1S369_3V6.1"/>
<dbReference type="Gramene" id="Pp3c21_12020V3.1">
    <property type="protein sequence ID" value="Pp3c21_12020V3.1"/>
    <property type="gene ID" value="Pp3c21_12020"/>
</dbReference>
<dbReference type="FunFam" id="1.10.1000.11:FF:000006">
    <property type="entry name" value="HOPM interactor 7"/>
    <property type="match status" value="1"/>
</dbReference>
<dbReference type="PROSITE" id="PS50190">
    <property type="entry name" value="SEC7"/>
    <property type="match status" value="1"/>
</dbReference>
<keyword evidence="5" id="KW-0344">Guanine-nucleotide releasing factor</keyword>
<evidence type="ECO:0000256" key="2">
    <source>
        <dbReference type="ARBA" id="ARBA00004514"/>
    </source>
</evidence>
<dbReference type="SUPFAM" id="SSF48425">
    <property type="entry name" value="Sec7 domain"/>
    <property type="match status" value="1"/>
</dbReference>
<dbReference type="InterPro" id="IPR011989">
    <property type="entry name" value="ARM-like"/>
</dbReference>
<dbReference type="GO" id="GO:0015031">
    <property type="term" value="P:protein transport"/>
    <property type="evidence" value="ECO:0007669"/>
    <property type="project" value="UniProtKB-KW"/>
</dbReference>
<dbReference type="GO" id="GO:0032012">
    <property type="term" value="P:regulation of ARF protein signal transduction"/>
    <property type="evidence" value="ECO:0007669"/>
    <property type="project" value="InterPro"/>
</dbReference>
<feature type="region of interest" description="Disordered" evidence="8">
    <location>
        <begin position="253"/>
        <end position="297"/>
    </location>
</feature>
<dbReference type="EMBL" id="ABEU02000021">
    <property type="protein sequence ID" value="PNR31953.1"/>
    <property type="molecule type" value="Genomic_DNA"/>
</dbReference>
<dbReference type="EnsemblPlants" id="Pp3c21_12020V3.1">
    <property type="protein sequence ID" value="Pp3c21_12020V3.1"/>
    <property type="gene ID" value="Pp3c21_12020"/>
</dbReference>
<dbReference type="Pfam" id="PF09324">
    <property type="entry name" value="Sec7-like_HDS"/>
    <property type="match status" value="1"/>
</dbReference>
<dbReference type="Gene3D" id="1.10.1000.11">
    <property type="entry name" value="Arf Nucleotide-binding Site Opener,domain 2"/>
    <property type="match status" value="1"/>
</dbReference>
<evidence type="ECO:0000256" key="6">
    <source>
        <dbReference type="ARBA" id="ARBA00022927"/>
    </source>
</evidence>
<protein>
    <recommendedName>
        <fullName evidence="9">SEC7 domain-containing protein</fullName>
    </recommendedName>
</protein>
<evidence type="ECO:0000256" key="8">
    <source>
        <dbReference type="SAM" id="MobiDB-lite"/>
    </source>
</evidence>
<dbReference type="InterPro" id="IPR035999">
    <property type="entry name" value="Sec7_dom_sf"/>
</dbReference>
<evidence type="ECO:0000256" key="5">
    <source>
        <dbReference type="ARBA" id="ARBA00022658"/>
    </source>
</evidence>
<reference evidence="10 12" key="1">
    <citation type="journal article" date="2008" name="Science">
        <title>The Physcomitrella genome reveals evolutionary insights into the conquest of land by plants.</title>
        <authorList>
            <person name="Rensing S."/>
            <person name="Lang D."/>
            <person name="Zimmer A."/>
            <person name="Terry A."/>
            <person name="Salamov A."/>
            <person name="Shapiro H."/>
            <person name="Nishiyama T."/>
            <person name="Perroud P.-F."/>
            <person name="Lindquist E."/>
            <person name="Kamisugi Y."/>
            <person name="Tanahashi T."/>
            <person name="Sakakibara K."/>
            <person name="Fujita T."/>
            <person name="Oishi K."/>
            <person name="Shin-I T."/>
            <person name="Kuroki Y."/>
            <person name="Toyoda A."/>
            <person name="Suzuki Y."/>
            <person name="Hashimoto A."/>
            <person name="Yamaguchi K."/>
            <person name="Sugano A."/>
            <person name="Kohara Y."/>
            <person name="Fujiyama A."/>
            <person name="Anterola A."/>
            <person name="Aoki S."/>
            <person name="Ashton N."/>
            <person name="Barbazuk W.B."/>
            <person name="Barker E."/>
            <person name="Bennetzen J."/>
            <person name="Bezanilla M."/>
            <person name="Blankenship R."/>
            <person name="Cho S.H."/>
            <person name="Dutcher S."/>
            <person name="Estelle M."/>
            <person name="Fawcett J.A."/>
            <person name="Gundlach H."/>
            <person name="Hanada K."/>
            <person name="Heyl A."/>
            <person name="Hicks K.A."/>
            <person name="Hugh J."/>
            <person name="Lohr M."/>
            <person name="Mayer K."/>
            <person name="Melkozernov A."/>
            <person name="Murata T."/>
            <person name="Nelson D."/>
            <person name="Pils B."/>
            <person name="Prigge M."/>
            <person name="Reiss B."/>
            <person name="Renner T."/>
            <person name="Rombauts S."/>
            <person name="Rushton P."/>
            <person name="Sanderfoot A."/>
            <person name="Schween G."/>
            <person name="Shiu S.-H."/>
            <person name="Stueber K."/>
            <person name="Theodoulou F.L."/>
            <person name="Tu H."/>
            <person name="Van de Peer Y."/>
            <person name="Verrier P.J."/>
            <person name="Waters E."/>
            <person name="Wood A."/>
            <person name="Yang L."/>
            <person name="Cove D."/>
            <person name="Cuming A."/>
            <person name="Hasebe M."/>
            <person name="Lucas S."/>
            <person name="Mishler D.B."/>
            <person name="Reski R."/>
            <person name="Grigoriev I."/>
            <person name="Quatrano R.S."/>
            <person name="Boore J.L."/>
        </authorList>
    </citation>
    <scope>NUCLEOTIDE SEQUENCE [LARGE SCALE GENOMIC DNA]</scope>
    <source>
        <strain evidence="11 12">cv. Gransden 2004</strain>
    </source>
</reference>
<reference evidence="11" key="3">
    <citation type="submission" date="2020-12" db="UniProtKB">
        <authorList>
            <consortium name="EnsemblPlants"/>
        </authorList>
    </citation>
    <scope>IDENTIFICATION</scope>
</reference>
<feature type="region of interest" description="Disordered" evidence="8">
    <location>
        <begin position="61"/>
        <end position="96"/>
    </location>
</feature>
<evidence type="ECO:0000256" key="3">
    <source>
        <dbReference type="ARBA" id="ARBA00022448"/>
    </source>
</evidence>
<dbReference type="FunFam" id="1.10.220.20:FF:000002">
    <property type="entry name" value="Brefeldin A-inhibited guanine nucleotide-exchange protein 1"/>
    <property type="match status" value="1"/>
</dbReference>
<dbReference type="InterPro" id="IPR023394">
    <property type="entry name" value="Sec7_C_sf"/>
</dbReference>
<feature type="domain" description="SEC7" evidence="9">
    <location>
        <begin position="635"/>
        <end position="822"/>
    </location>
</feature>
<dbReference type="Pfam" id="PF12783">
    <property type="entry name" value="Sec7-like_HUS"/>
    <property type="match status" value="1"/>
</dbReference>
<dbReference type="STRING" id="3218.A0A2K1IRP9"/>
<feature type="region of interest" description="Disordered" evidence="8">
    <location>
        <begin position="1708"/>
        <end position="1736"/>
    </location>
</feature>
<keyword evidence="4" id="KW-0963">Cytoplasm</keyword>
<evidence type="ECO:0000259" key="9">
    <source>
        <dbReference type="PROSITE" id="PS50190"/>
    </source>
</evidence>
<keyword evidence="7" id="KW-0472">Membrane</keyword>
<evidence type="ECO:0000256" key="1">
    <source>
        <dbReference type="ARBA" id="ARBA00004287"/>
    </source>
</evidence>
<dbReference type="InterPro" id="IPR032629">
    <property type="entry name" value="DCB_dom"/>
</dbReference>
<dbReference type="FunCoup" id="A0A2K1IRP9">
    <property type="interactions" value="3049"/>
</dbReference>
<dbReference type="GO" id="GO:0005802">
    <property type="term" value="C:trans-Golgi network"/>
    <property type="evidence" value="ECO:0000318"/>
    <property type="project" value="GO_Central"/>
</dbReference>
<dbReference type="Pfam" id="PF01369">
    <property type="entry name" value="Sec7"/>
    <property type="match status" value="1"/>
</dbReference>
<gene>
    <name evidence="11" type="primary">LOC112274576</name>
    <name evidence="10" type="ORF">PHYPA_026076</name>
</gene>
<evidence type="ECO:0000256" key="4">
    <source>
        <dbReference type="ARBA" id="ARBA00022490"/>
    </source>
</evidence>
<dbReference type="SMART" id="SM00222">
    <property type="entry name" value="Sec7"/>
    <property type="match status" value="1"/>
</dbReference>
<keyword evidence="12" id="KW-1185">Reference proteome</keyword>
<name>A0A2K1IRP9_PHYPA</name>
<dbReference type="PANTHER" id="PTHR10663">
    <property type="entry name" value="GUANYL-NUCLEOTIDE EXCHANGE FACTOR"/>
    <property type="match status" value="1"/>
</dbReference>
<dbReference type="Proteomes" id="UP000006727">
    <property type="component" value="Chromosome 21"/>
</dbReference>
<dbReference type="SUPFAM" id="SSF48371">
    <property type="entry name" value="ARM repeat"/>
    <property type="match status" value="1"/>
</dbReference>
<dbReference type="Pfam" id="PF20252">
    <property type="entry name" value="BIG2_C"/>
    <property type="match status" value="1"/>
</dbReference>
<sequence>MAEAGGAFVTRAFERMLKDSAGRKFGSLQTALKAYLEGKPVSPPHEPPEEPEPVFRDEISVVQDNLSEGDPSSPKEADEKFEDTSPAISPAKPSTGQAAAAALAEAGHILEGSEADLVILPLRLAFETKQSKLVEPALDCLHKLISYGHLVGEAGVDGGRNAQLATEILNMVCASADTSAPDSLVLQVIKVLLTAVASPTFQVHGECLLTAVRTCYNIVLSSKNPVNQATAKATLTQMINIVLRRMEIDVEAGKSVAPPSAHAGDDARAGGSNDEVPDASSNGQVAHGEDGQSTVGPALTYSRTTTIHIDPETGEARNASTGETMETPLRSPRPVPSTPPPVPISEFQHLATESDLKGIEAALDKAVTPEGAIKNHDGGDLDLLSLGQKDALLVLRTICKMAMKDGSDDFLSRTKLLSLELLQGCLESVNHAFTTNFPFIELVKAYLCYALLRSCVSPTAAVFQLAVNIFLIMMQRYRESLKAELGIFFNLIVLRSLEIECSIHQKTAVLKMLEKACNDPQMLADIFVNYDCDLDATNLFERMVNSLSRLAQGTANGDPSAANASQNIALKALALQCLVSVLRSLGTWTSKQRGNRPVFPDLTVADVEVDSGGVNGGGTEADVKEDAKVVTQANEFEKAKALKVTMESAVAKFNMKPSSGIKFLFEHNLVAKEPKAVAQFLRDSPGLDKTMIGDYLGQHEEFPLAVMHAFVDALSFKDMKFDKAIRMFLNGFRLPGEAQKIDRIMEKFAERYCRDNPNLFKNADTAYILAYAVIMLNTDAHNPMVTNKMSKSDFVRMNSSSDVDEHAPAELLEEIYDSIVREEIKLKDDDSKRERPEERSSLVSILNLGGFRGRGAADTKKESDELIEVTQSIFKKAGFKKGVFHKAEHEDLARPMLEAVGWPLLAAFSVTMEDSDNKSRVLLCMEGVRLGIHLTKALGMETMRYAFLTSLVRFTFLHAPREMRSKNVEALKTLLSMCQNEPEALQDTWNAVLECVSRLEFIITTPGMTSTLMQGSNQISRDSLVLSLTELTGKPTEQVFVNSVRLPSDVIVEFFGALCGVSAEELRQSPPRVFSLTKLVEISYYNMTRIRMVWGRIWAVLSLHFIAAGSHSEEKIAMYAIDSLRQLAIKYLERAELANFTFQNDILKPFVVIMRSSKNPSIRALIVDCIVQMIKSKVGSIKSGWRSVFMVFTTAAYDGVVSISDVAFENVEQVVLEHFDQVVGDCFMDCVNCLIAFANNKISPQTSLKAIALLRICEDRLADGQIAGGVSKTGENGDQSDLEVAEYYWFPMLAGLSDLTSDPRTEVRNCALEVLFDLLKERGKNFSGPFWDSVFHRVLFPIFDYVRHAGKDGEKPASADQWLRETCIHSLQLLCDLFSSFYKVSFLLPALLGLLLDCATRPDQTLAAISMGALVRLAEVGGHQFNDKDWSTVLDSIRDACQSTQPVELMKPESMVTLGSDLVSGPGRLSIATPPSSMRGGHTPGGQPEAEAEHSVAHENGAVEGTPKSVSNGDASKMNRRLSFDSVAEERVERLSIAESEGFEAPGSVASPRDAKAANLASGRTFMSNVMDTLLMRNTSFRSAKSKPTDVGVQSSLQDVDVMELGPDGSEAESPFLQDVRTKCVIQLLLLGALDSLQRNHWQRLQASHKRLMMDTVLSMVEFAGSYNSDSNLRSRMQHVAGDRSPPNLLRQETEGTKIYLAVLNKTASGGGDEARDDEMTEQGGDGPNSGDTTWKGGEQELREEAERRLVSFCGDVLREVATLQPGPSEAVESDVHRALDLRSPVTVQVLKAMREMDRRLFRKHLEEFYPWFTKLICSDQMDVRRALGELFRVQLVALLP</sequence>
<dbReference type="Gene3D" id="1.10.220.20">
    <property type="match status" value="1"/>
</dbReference>
<accession>A0A2K1IRP9</accession>
<keyword evidence="6" id="KW-0653">Protein transport</keyword>
<dbReference type="GO" id="GO:0005085">
    <property type="term" value="F:guanyl-nucleotide exchange factor activity"/>
    <property type="evidence" value="ECO:0000318"/>
    <property type="project" value="GO_Central"/>
</dbReference>
<keyword evidence="3" id="KW-0813">Transport</keyword>
<proteinExistence type="predicted"/>